<keyword evidence="1" id="KW-0812">Transmembrane</keyword>
<keyword evidence="4" id="KW-1185">Reference proteome</keyword>
<organism evidence="3 4">
    <name type="scientific">Plasmodium gonderi</name>
    <dbReference type="NCBI Taxonomy" id="77519"/>
    <lineage>
        <taxon>Eukaryota</taxon>
        <taxon>Sar</taxon>
        <taxon>Alveolata</taxon>
        <taxon>Apicomplexa</taxon>
        <taxon>Aconoidasida</taxon>
        <taxon>Haemosporida</taxon>
        <taxon>Plasmodiidae</taxon>
        <taxon>Plasmodium</taxon>
        <taxon>Plasmodium (Plasmodium)</taxon>
    </lineage>
</organism>
<proteinExistence type="predicted"/>
<protein>
    <recommendedName>
        <fullName evidence="5">Pv-fam-d protein</fullName>
    </recommendedName>
</protein>
<keyword evidence="1" id="KW-0472">Membrane</keyword>
<evidence type="ECO:0000256" key="1">
    <source>
        <dbReference type="SAM" id="Phobius"/>
    </source>
</evidence>
<evidence type="ECO:0000313" key="3">
    <source>
        <dbReference type="EMBL" id="GAW79194.1"/>
    </source>
</evidence>
<name>A0A1Y1JGI7_PLAGO</name>
<comment type="caution">
    <text evidence="3">The sequence shown here is derived from an EMBL/GenBank/DDBJ whole genome shotgun (WGS) entry which is preliminary data.</text>
</comment>
<keyword evidence="1" id="KW-1133">Transmembrane helix</keyword>
<reference evidence="4" key="1">
    <citation type="submission" date="2017-04" db="EMBL/GenBank/DDBJ databases">
        <title>Plasmodium gonderi genome.</title>
        <authorList>
            <person name="Arisue N."/>
            <person name="Honma H."/>
            <person name="Kawai S."/>
            <person name="Tougan T."/>
            <person name="Tanabe K."/>
            <person name="Horii T."/>
        </authorList>
    </citation>
    <scope>NUCLEOTIDE SEQUENCE [LARGE SCALE GENOMIC DNA]</scope>
    <source>
        <strain evidence="4">ATCC 30045</strain>
    </source>
</reference>
<evidence type="ECO:0000313" key="4">
    <source>
        <dbReference type="Proteomes" id="UP000195521"/>
    </source>
</evidence>
<gene>
    <name evidence="3" type="ORF">PGO_021660</name>
</gene>
<accession>A0A1Y1JGI7</accession>
<sequence>MKRRTYKNFTRNIIFIITLLILALWNCSNKATSSGISYNEQTILNNKCNLICRRILLGDNKPNSEIRYAVFKEKIINLLREDDDNFEKGIKAYMQDDIFRKRFNIFLENEEFNKNFNVLVSDFDLMKFPNPVIKNSDYMKSPSSIKFFNPFKKGSHRTQNENHSYSYGYKEVEKGKEVCRERKLEKNIYEDQIQNRSKNYSFKEKKTVIPSEGVKQKLLQKENVTPQKKLKLSDFFLIFKNADEMYETQLINMIRMNKKKKGKLFWIKYNKNIVKAIIPIIGGAIGSVLILSISLNLYNIIVVFTTMVLSMLFVLYKYKKCADLVKNSEEYNNNSSSVNHLPK</sequence>
<dbReference type="RefSeq" id="XP_028541783.1">
    <property type="nucleotide sequence ID" value="XM_028685982.1"/>
</dbReference>
<feature type="signal peptide" evidence="2">
    <location>
        <begin position="1"/>
        <end position="31"/>
    </location>
</feature>
<feature type="transmembrane region" description="Helical" evidence="1">
    <location>
        <begin position="297"/>
        <end position="316"/>
    </location>
</feature>
<dbReference type="OrthoDB" id="384938at2759"/>
<dbReference type="OMA" id="LFWIKYN"/>
<dbReference type="GeneID" id="39745896"/>
<evidence type="ECO:0008006" key="5">
    <source>
        <dbReference type="Google" id="ProtNLM"/>
    </source>
</evidence>
<dbReference type="AlphaFoldDB" id="A0A1Y1JGI7"/>
<feature type="chain" id="PRO_5013367660" description="Pv-fam-d protein" evidence="2">
    <location>
        <begin position="32"/>
        <end position="343"/>
    </location>
</feature>
<dbReference type="EMBL" id="BDQF01000002">
    <property type="protein sequence ID" value="GAW79194.1"/>
    <property type="molecule type" value="Genomic_DNA"/>
</dbReference>
<dbReference type="Proteomes" id="UP000195521">
    <property type="component" value="Unassembled WGS sequence"/>
</dbReference>
<evidence type="ECO:0000256" key="2">
    <source>
        <dbReference type="SAM" id="SignalP"/>
    </source>
</evidence>
<keyword evidence="2" id="KW-0732">Signal</keyword>